<evidence type="ECO:0008006" key="4">
    <source>
        <dbReference type="Google" id="ProtNLM"/>
    </source>
</evidence>
<protein>
    <recommendedName>
        <fullName evidence="4">Alpha/beta hydrolase</fullName>
    </recommendedName>
</protein>
<dbReference type="EMBL" id="CP162511">
    <property type="protein sequence ID" value="XDI06155.1"/>
    <property type="molecule type" value="Genomic_DNA"/>
</dbReference>
<accession>A0AB39BJ44</accession>
<dbReference type="GO" id="GO:0052689">
    <property type="term" value="F:carboxylic ester hydrolase activity"/>
    <property type="evidence" value="ECO:0007669"/>
    <property type="project" value="UniProtKB-ARBA"/>
</dbReference>
<reference evidence="3" key="1">
    <citation type="submission" date="2024-05" db="EMBL/GenBank/DDBJ databases">
        <title>Herbiconiux sp. A18JL235.</title>
        <authorList>
            <person name="Zhang G."/>
        </authorList>
    </citation>
    <scope>NUCLEOTIDE SEQUENCE</scope>
    <source>
        <strain evidence="3">A18JL235</strain>
    </source>
</reference>
<dbReference type="RefSeq" id="WP_368498544.1">
    <property type="nucleotide sequence ID" value="NZ_CP162511.1"/>
</dbReference>
<dbReference type="AlphaFoldDB" id="A0AB39BJ44"/>
<evidence type="ECO:0000256" key="2">
    <source>
        <dbReference type="ARBA" id="ARBA00022801"/>
    </source>
</evidence>
<evidence type="ECO:0000313" key="3">
    <source>
        <dbReference type="EMBL" id="XDI06155.1"/>
    </source>
</evidence>
<gene>
    <name evidence="3" type="ORF">ABFY20_03400</name>
</gene>
<proteinExistence type="inferred from homology"/>
<dbReference type="PANTHER" id="PTHR22946:SF9">
    <property type="entry name" value="POLYKETIDE TRANSFERASE AF380"/>
    <property type="match status" value="1"/>
</dbReference>
<dbReference type="InterPro" id="IPR050261">
    <property type="entry name" value="FrsA_esterase"/>
</dbReference>
<keyword evidence="2" id="KW-0378">Hydrolase</keyword>
<dbReference type="SUPFAM" id="SSF53474">
    <property type="entry name" value="alpha/beta-Hydrolases"/>
    <property type="match status" value="1"/>
</dbReference>
<dbReference type="Gene3D" id="3.40.50.1820">
    <property type="entry name" value="alpha/beta hydrolase"/>
    <property type="match status" value="1"/>
</dbReference>
<name>A0AB39BJ44_9MICO</name>
<evidence type="ECO:0000256" key="1">
    <source>
        <dbReference type="ARBA" id="ARBA00008645"/>
    </source>
</evidence>
<sequence>MGEGERVRIDSIPALVLEPEGEARGEPRGVALWLTGLTGSKEVTLPVLRRLAAAGYVAVSIDAWRHGERADSEMPALAADALGGFRDRMWTIIGRTVLDAGEAVEWALRERTVPPRVLAGGTSMGGDVSIALAGIDPRIERVAAIGSTPDWSRPGMRHLDDGPVIDQGRTSPLSALLRETLDPSLHLSRFTSRESPVAMRLDVGERDTHVPIAPAFAFAAAVPGIEVVSHAGVDHRGIGAEPIVDAAVDWLLAG</sequence>
<dbReference type="PANTHER" id="PTHR22946">
    <property type="entry name" value="DIENELACTONE HYDROLASE DOMAIN-CONTAINING PROTEIN-RELATED"/>
    <property type="match status" value="1"/>
</dbReference>
<comment type="similarity">
    <text evidence="1">Belongs to the AB hydrolase superfamily.</text>
</comment>
<dbReference type="InterPro" id="IPR029058">
    <property type="entry name" value="AB_hydrolase_fold"/>
</dbReference>
<organism evidence="3">
    <name type="scientific">Herbiconiux sp. A18JL235</name>
    <dbReference type="NCBI Taxonomy" id="3152363"/>
    <lineage>
        <taxon>Bacteria</taxon>
        <taxon>Bacillati</taxon>
        <taxon>Actinomycetota</taxon>
        <taxon>Actinomycetes</taxon>
        <taxon>Micrococcales</taxon>
        <taxon>Microbacteriaceae</taxon>
        <taxon>Herbiconiux</taxon>
    </lineage>
</organism>